<dbReference type="InterPro" id="IPR016155">
    <property type="entry name" value="Mopterin_synth/thiamin_S_b"/>
</dbReference>
<keyword evidence="2" id="KW-1185">Reference proteome</keyword>
<evidence type="ECO:0000313" key="2">
    <source>
        <dbReference type="Proteomes" id="UP001597213"/>
    </source>
</evidence>
<sequence>MQIELNGLPVTTDAATLEALIAERGLDAGSVATALNGAFVPRGMRPATPLIPGAKVEVLSPMQGG</sequence>
<organism evidence="1 2">
    <name type="scientific">Paracoccus pacificus</name>
    <dbReference type="NCBI Taxonomy" id="1463598"/>
    <lineage>
        <taxon>Bacteria</taxon>
        <taxon>Pseudomonadati</taxon>
        <taxon>Pseudomonadota</taxon>
        <taxon>Alphaproteobacteria</taxon>
        <taxon>Rhodobacterales</taxon>
        <taxon>Paracoccaceae</taxon>
        <taxon>Paracoccus</taxon>
    </lineage>
</organism>
<dbReference type="EMBL" id="JBHUEN010000043">
    <property type="protein sequence ID" value="MFD1883152.1"/>
    <property type="molecule type" value="Genomic_DNA"/>
</dbReference>
<dbReference type="InterPro" id="IPR003749">
    <property type="entry name" value="ThiS/MoaD-like"/>
</dbReference>
<evidence type="ECO:0000313" key="1">
    <source>
        <dbReference type="EMBL" id="MFD1883152.1"/>
    </source>
</evidence>
<protein>
    <submittedName>
        <fullName evidence="1">Sulfur carrier protein ThiS</fullName>
    </submittedName>
</protein>
<dbReference type="CDD" id="cd00565">
    <property type="entry name" value="Ubl_ThiS"/>
    <property type="match status" value="1"/>
</dbReference>
<dbReference type="Gene3D" id="3.10.20.30">
    <property type="match status" value="1"/>
</dbReference>
<reference evidence="2" key="1">
    <citation type="journal article" date="2019" name="Int. J. Syst. Evol. Microbiol.">
        <title>The Global Catalogue of Microorganisms (GCM) 10K type strain sequencing project: providing services to taxonomists for standard genome sequencing and annotation.</title>
        <authorList>
            <consortium name="The Broad Institute Genomics Platform"/>
            <consortium name="The Broad Institute Genome Sequencing Center for Infectious Disease"/>
            <person name="Wu L."/>
            <person name="Ma J."/>
        </authorList>
    </citation>
    <scope>NUCLEOTIDE SEQUENCE [LARGE SCALE GENOMIC DNA]</scope>
    <source>
        <strain evidence="2">CCUG 56029</strain>
    </source>
</reference>
<dbReference type="Pfam" id="PF02597">
    <property type="entry name" value="ThiS"/>
    <property type="match status" value="1"/>
</dbReference>
<accession>A0ABW4RA70</accession>
<dbReference type="NCBIfam" id="TIGR01683">
    <property type="entry name" value="thiS"/>
    <property type="match status" value="1"/>
</dbReference>
<name>A0ABW4RA70_9RHOB</name>
<gene>
    <name evidence="1" type="primary">thiS</name>
    <name evidence="1" type="ORF">ACFSCT_15640</name>
</gene>
<dbReference type="RefSeq" id="WP_379144238.1">
    <property type="nucleotide sequence ID" value="NZ_JBHUEN010000043.1"/>
</dbReference>
<dbReference type="InterPro" id="IPR010035">
    <property type="entry name" value="Thi_S"/>
</dbReference>
<dbReference type="Proteomes" id="UP001597213">
    <property type="component" value="Unassembled WGS sequence"/>
</dbReference>
<dbReference type="SUPFAM" id="SSF54285">
    <property type="entry name" value="MoaD/ThiS"/>
    <property type="match status" value="1"/>
</dbReference>
<proteinExistence type="predicted"/>
<comment type="caution">
    <text evidence="1">The sequence shown here is derived from an EMBL/GenBank/DDBJ whole genome shotgun (WGS) entry which is preliminary data.</text>
</comment>
<dbReference type="InterPro" id="IPR012675">
    <property type="entry name" value="Beta-grasp_dom_sf"/>
</dbReference>